<gene>
    <name evidence="2" type="ORF">PVAG01_04631</name>
</gene>
<comment type="caution">
    <text evidence="2">The sequence shown here is derived from an EMBL/GenBank/DDBJ whole genome shotgun (WGS) entry which is preliminary data.</text>
</comment>
<dbReference type="Proteomes" id="UP001629113">
    <property type="component" value="Unassembled WGS sequence"/>
</dbReference>
<evidence type="ECO:0000256" key="1">
    <source>
        <dbReference type="SAM" id="MobiDB-lite"/>
    </source>
</evidence>
<feature type="compositionally biased region" description="Polar residues" evidence="1">
    <location>
        <begin position="313"/>
        <end position="329"/>
    </location>
</feature>
<feature type="compositionally biased region" description="Low complexity" evidence="1">
    <location>
        <begin position="341"/>
        <end position="352"/>
    </location>
</feature>
<reference evidence="2 3" key="1">
    <citation type="submission" date="2024-06" db="EMBL/GenBank/DDBJ databases">
        <title>Complete genome of Phlyctema vagabunda strain 19-DSS-EL-015.</title>
        <authorList>
            <person name="Fiorenzani C."/>
        </authorList>
    </citation>
    <scope>NUCLEOTIDE SEQUENCE [LARGE SCALE GENOMIC DNA]</scope>
    <source>
        <strain evidence="2 3">19-DSS-EL-015</strain>
    </source>
</reference>
<keyword evidence="3" id="KW-1185">Reference proteome</keyword>
<sequence>MQRTRSYRKEGFRKTLKINGAKGNLERNNSITDQNKKSASKISLTFFKIWSRNKDVQPGESKPVVNEKNNSVTCIEPAESVVEPVAEDAIVPAGPTETVLPGSPTQEQLPETASEPSKETDQSPDLAVEREEEPAGDCITPADDSTKIEVVDRSPSLIQEIKTPATETENVVGTVIAPENIPLPTTEDDDLDVDSGLNHPEEVVATDLVTPDIKSTNEAPTIDHVDDVTKPDSLEATEKVGEVMDEPSVSPKKVLEIDTAKSGRDSPPQIDLSPKASSFANAAPRSPTEPKPSRRHSIFGRFGSFKAKRNSKRLTTTLPPTKEVSQFMQNLEDEDAKRKAQVQAQAPVAATPTPIPANEKGAPAKATEISGSGFGQDVYF</sequence>
<feature type="region of interest" description="Disordered" evidence="1">
    <location>
        <begin position="94"/>
        <end position="151"/>
    </location>
</feature>
<evidence type="ECO:0000313" key="3">
    <source>
        <dbReference type="Proteomes" id="UP001629113"/>
    </source>
</evidence>
<feature type="region of interest" description="Disordered" evidence="1">
    <location>
        <begin position="202"/>
        <end position="380"/>
    </location>
</feature>
<evidence type="ECO:0000313" key="2">
    <source>
        <dbReference type="EMBL" id="KAL3422884.1"/>
    </source>
</evidence>
<dbReference type="EMBL" id="JBFCZG010000004">
    <property type="protein sequence ID" value="KAL3422884.1"/>
    <property type="molecule type" value="Genomic_DNA"/>
</dbReference>
<name>A0ABR4PHR8_9HELO</name>
<proteinExistence type="predicted"/>
<feature type="compositionally biased region" description="Polar residues" evidence="1">
    <location>
        <begin position="103"/>
        <end position="115"/>
    </location>
</feature>
<accession>A0ABR4PHR8</accession>
<feature type="compositionally biased region" description="Basic and acidic residues" evidence="1">
    <location>
        <begin position="221"/>
        <end position="242"/>
    </location>
</feature>
<feature type="region of interest" description="Disordered" evidence="1">
    <location>
        <begin position="1"/>
        <end position="37"/>
    </location>
</feature>
<feature type="compositionally biased region" description="Basic and acidic residues" evidence="1">
    <location>
        <begin position="253"/>
        <end position="264"/>
    </location>
</feature>
<protein>
    <submittedName>
        <fullName evidence="2">Uncharacterized protein</fullName>
    </submittedName>
</protein>
<organism evidence="2 3">
    <name type="scientific">Phlyctema vagabunda</name>
    <dbReference type="NCBI Taxonomy" id="108571"/>
    <lineage>
        <taxon>Eukaryota</taxon>
        <taxon>Fungi</taxon>
        <taxon>Dikarya</taxon>
        <taxon>Ascomycota</taxon>
        <taxon>Pezizomycotina</taxon>
        <taxon>Leotiomycetes</taxon>
        <taxon>Helotiales</taxon>
        <taxon>Dermateaceae</taxon>
        <taxon>Phlyctema</taxon>
    </lineage>
</organism>